<evidence type="ECO:0008006" key="3">
    <source>
        <dbReference type="Google" id="ProtNLM"/>
    </source>
</evidence>
<protein>
    <recommendedName>
        <fullName evidence="3">SprT-like domain-containing protein</fullName>
    </recommendedName>
</protein>
<evidence type="ECO:0000313" key="2">
    <source>
        <dbReference type="Proteomes" id="UP001166286"/>
    </source>
</evidence>
<sequence length="334" mass="38737">MDTRLSREHITQLYDQTVCSIKAPSGTPYDCSQADIDAFHKFARTVRGPKFLPAEESIQTLTSFLTQQNLNLDICNSLERLRLAAWEPNWGPDVIIKALCDIDKVFFNSRLRGHVKVYWCNSSNEHIRRRLPQVPRGLMSPGEREGQCTVFLNADTIFAKQNPCKQMWRTTLHELVHAYLCVTSRWKLNNDITLYDDYRSFRKHHGWDFCWLLTHVHQRAKEFLNVKLLTGHDQDRISVREEWKLIYRDAIRLNRLKLDSRITNIGGDLHPLLAEIIRFRSRSAYYEGLPLGSSQPGGVVRRENKRGSVLVAALLMFRAIPVPFLTIRHATKSP</sequence>
<dbReference type="Proteomes" id="UP001166286">
    <property type="component" value="Unassembled WGS sequence"/>
</dbReference>
<dbReference type="EMBL" id="JAFEKC020000013">
    <property type="protein sequence ID" value="KAK0511327.1"/>
    <property type="molecule type" value="Genomic_DNA"/>
</dbReference>
<proteinExistence type="predicted"/>
<name>A0AA39QY05_9LECA</name>
<dbReference type="AlphaFoldDB" id="A0AA39QY05"/>
<evidence type="ECO:0000313" key="1">
    <source>
        <dbReference type="EMBL" id="KAK0511327.1"/>
    </source>
</evidence>
<keyword evidence="2" id="KW-1185">Reference proteome</keyword>
<accession>A0AA39QY05</accession>
<organism evidence="1 2">
    <name type="scientific">Cladonia borealis</name>
    <dbReference type="NCBI Taxonomy" id="184061"/>
    <lineage>
        <taxon>Eukaryota</taxon>
        <taxon>Fungi</taxon>
        <taxon>Dikarya</taxon>
        <taxon>Ascomycota</taxon>
        <taxon>Pezizomycotina</taxon>
        <taxon>Lecanoromycetes</taxon>
        <taxon>OSLEUM clade</taxon>
        <taxon>Lecanoromycetidae</taxon>
        <taxon>Lecanorales</taxon>
        <taxon>Lecanorineae</taxon>
        <taxon>Cladoniaceae</taxon>
        <taxon>Cladonia</taxon>
    </lineage>
</organism>
<reference evidence="1" key="1">
    <citation type="submission" date="2023-03" db="EMBL/GenBank/DDBJ databases">
        <title>Complete genome of Cladonia borealis.</title>
        <authorList>
            <person name="Park H."/>
        </authorList>
    </citation>
    <scope>NUCLEOTIDE SEQUENCE</scope>
    <source>
        <strain evidence="1">ANT050790</strain>
    </source>
</reference>
<gene>
    <name evidence="1" type="ORF">JMJ35_005900</name>
</gene>
<comment type="caution">
    <text evidence="1">The sequence shown here is derived from an EMBL/GenBank/DDBJ whole genome shotgun (WGS) entry which is preliminary data.</text>
</comment>